<comment type="caution">
    <text evidence="1">The sequence shown here is derived from an EMBL/GenBank/DDBJ whole genome shotgun (WGS) entry which is preliminary data.</text>
</comment>
<gene>
    <name evidence="1" type="ORF">MRB53_033516</name>
</gene>
<name>A0ACC2KUP8_PERAE</name>
<sequence>MMEISALWPQKQWLAAFIDSSSLSRVDEWVSNLYFQSALPLEECGLGDAEEIRKSTDFSPLEMNVIPEKTSHITHHSNFDLSEEVIKANNIIKFLNSFTSTARIVGMGLKVIPNIHTLLAFDLSIYQATL</sequence>
<evidence type="ECO:0000313" key="2">
    <source>
        <dbReference type="Proteomes" id="UP001234297"/>
    </source>
</evidence>
<dbReference type="Proteomes" id="UP001234297">
    <property type="component" value="Chromosome 11"/>
</dbReference>
<organism evidence="1 2">
    <name type="scientific">Persea americana</name>
    <name type="common">Avocado</name>
    <dbReference type="NCBI Taxonomy" id="3435"/>
    <lineage>
        <taxon>Eukaryota</taxon>
        <taxon>Viridiplantae</taxon>
        <taxon>Streptophyta</taxon>
        <taxon>Embryophyta</taxon>
        <taxon>Tracheophyta</taxon>
        <taxon>Spermatophyta</taxon>
        <taxon>Magnoliopsida</taxon>
        <taxon>Magnoliidae</taxon>
        <taxon>Laurales</taxon>
        <taxon>Lauraceae</taxon>
        <taxon>Persea</taxon>
    </lineage>
</organism>
<dbReference type="EMBL" id="CM056819">
    <property type="protein sequence ID" value="KAJ8624986.1"/>
    <property type="molecule type" value="Genomic_DNA"/>
</dbReference>
<evidence type="ECO:0000313" key="1">
    <source>
        <dbReference type="EMBL" id="KAJ8624986.1"/>
    </source>
</evidence>
<proteinExistence type="predicted"/>
<accession>A0ACC2KUP8</accession>
<protein>
    <submittedName>
        <fullName evidence="1">Uncharacterized protein</fullName>
    </submittedName>
</protein>
<reference evidence="1 2" key="1">
    <citation type="journal article" date="2022" name="Hortic Res">
        <title>A haplotype resolved chromosomal level avocado genome allows analysis of novel avocado genes.</title>
        <authorList>
            <person name="Nath O."/>
            <person name="Fletcher S.J."/>
            <person name="Hayward A."/>
            <person name="Shaw L.M."/>
            <person name="Masouleh A.K."/>
            <person name="Furtado A."/>
            <person name="Henry R.J."/>
            <person name="Mitter N."/>
        </authorList>
    </citation>
    <scope>NUCLEOTIDE SEQUENCE [LARGE SCALE GENOMIC DNA]</scope>
    <source>
        <strain evidence="2">cv. Hass</strain>
    </source>
</reference>
<keyword evidence="2" id="KW-1185">Reference proteome</keyword>